<keyword evidence="3" id="KW-0645">Protease</keyword>
<keyword evidence="4 8" id="KW-0812">Transmembrane</keyword>
<keyword evidence="1" id="KW-1003">Cell membrane</keyword>
<dbReference type="SMART" id="SM00793">
    <property type="entry name" value="AgrB"/>
    <property type="match status" value="1"/>
</dbReference>
<dbReference type="Pfam" id="PF04647">
    <property type="entry name" value="AgrB"/>
    <property type="match status" value="1"/>
</dbReference>
<proteinExistence type="predicted"/>
<organism evidence="9 10">
    <name type="scientific">Roseburia faecis</name>
    <dbReference type="NCBI Taxonomy" id="301302"/>
    <lineage>
        <taxon>Bacteria</taxon>
        <taxon>Bacillati</taxon>
        <taxon>Bacillota</taxon>
        <taxon>Clostridia</taxon>
        <taxon>Lachnospirales</taxon>
        <taxon>Lachnospiraceae</taxon>
        <taxon>Roseburia</taxon>
    </lineage>
</organism>
<keyword evidence="5" id="KW-0378">Hydrolase</keyword>
<evidence type="ECO:0000256" key="8">
    <source>
        <dbReference type="SAM" id="Phobius"/>
    </source>
</evidence>
<protein>
    <submittedName>
        <fullName evidence="9">Accessory gene regulator B</fullName>
    </submittedName>
</protein>
<evidence type="ECO:0000256" key="3">
    <source>
        <dbReference type="ARBA" id="ARBA00022670"/>
    </source>
</evidence>
<dbReference type="RefSeq" id="WP_055068142.1">
    <property type="nucleotide sequence ID" value="NZ_CP173697.1"/>
</dbReference>
<name>A0A0M6WRI5_9FIRM</name>
<evidence type="ECO:0000313" key="9">
    <source>
        <dbReference type="EMBL" id="CRL40000.1"/>
    </source>
</evidence>
<dbReference type="GO" id="GO:0009372">
    <property type="term" value="P:quorum sensing"/>
    <property type="evidence" value="ECO:0007669"/>
    <property type="project" value="UniProtKB-KW"/>
</dbReference>
<dbReference type="Proteomes" id="UP000049979">
    <property type="component" value="Unassembled WGS sequence"/>
</dbReference>
<dbReference type="AlphaFoldDB" id="A0A0M6WRI5"/>
<feature type="transmembrane region" description="Helical" evidence="8">
    <location>
        <begin position="142"/>
        <end position="160"/>
    </location>
</feature>
<evidence type="ECO:0000256" key="6">
    <source>
        <dbReference type="ARBA" id="ARBA00022989"/>
    </source>
</evidence>
<keyword evidence="6 8" id="KW-1133">Transmembrane helix</keyword>
<feature type="transmembrane region" description="Helical" evidence="8">
    <location>
        <begin position="103"/>
        <end position="121"/>
    </location>
</feature>
<feature type="transmembrane region" description="Helical" evidence="8">
    <location>
        <begin position="79"/>
        <end position="97"/>
    </location>
</feature>
<dbReference type="InterPro" id="IPR006741">
    <property type="entry name" value="AgrB"/>
</dbReference>
<evidence type="ECO:0000313" key="10">
    <source>
        <dbReference type="Proteomes" id="UP000049979"/>
    </source>
</evidence>
<feature type="transmembrane region" description="Helical" evidence="8">
    <location>
        <begin position="44"/>
        <end position="67"/>
    </location>
</feature>
<feature type="transmembrane region" description="Helical" evidence="8">
    <location>
        <begin position="166"/>
        <end position="187"/>
    </location>
</feature>
<keyword evidence="2" id="KW-0673">Quorum sensing</keyword>
<evidence type="ECO:0000256" key="5">
    <source>
        <dbReference type="ARBA" id="ARBA00022801"/>
    </source>
</evidence>
<keyword evidence="7 8" id="KW-0472">Membrane</keyword>
<dbReference type="GO" id="GO:0008233">
    <property type="term" value="F:peptidase activity"/>
    <property type="evidence" value="ECO:0007669"/>
    <property type="project" value="UniProtKB-KW"/>
</dbReference>
<dbReference type="GO" id="GO:0006508">
    <property type="term" value="P:proteolysis"/>
    <property type="evidence" value="ECO:0007669"/>
    <property type="project" value="UniProtKB-KW"/>
</dbReference>
<evidence type="ECO:0000256" key="7">
    <source>
        <dbReference type="ARBA" id="ARBA00023136"/>
    </source>
</evidence>
<keyword evidence="10" id="KW-1185">Reference proteome</keyword>
<dbReference type="GO" id="GO:0016020">
    <property type="term" value="C:membrane"/>
    <property type="evidence" value="ECO:0007669"/>
    <property type="project" value="InterPro"/>
</dbReference>
<reference evidence="10" key="1">
    <citation type="submission" date="2015-05" db="EMBL/GenBank/DDBJ databases">
        <authorList>
            <consortium name="Pathogen Informatics"/>
        </authorList>
    </citation>
    <scope>NUCLEOTIDE SEQUENCE [LARGE SCALE GENOMIC DNA]</scope>
    <source>
        <strain evidence="10">M72</strain>
    </source>
</reference>
<gene>
    <name evidence="9" type="ORF">M72_08021</name>
</gene>
<dbReference type="EMBL" id="CVRR01000033">
    <property type="protein sequence ID" value="CRL40000.1"/>
    <property type="molecule type" value="Genomic_DNA"/>
</dbReference>
<evidence type="ECO:0000256" key="1">
    <source>
        <dbReference type="ARBA" id="ARBA00022475"/>
    </source>
</evidence>
<evidence type="ECO:0000256" key="2">
    <source>
        <dbReference type="ARBA" id="ARBA00022654"/>
    </source>
</evidence>
<dbReference type="OrthoDB" id="9815055at2"/>
<sequence>MIEKMALKIVNQMEKQKIISKSNCEYYEYALIAMVENAITVGTMLLLGMLFGKILQTICFLLFFLSLRKRTGGFHADKFWQCYLGTVITFIVVIQATPRLCGTPAVMYGMLFLAIILIYIMGTINHPNMDMDKSELQESKKAARLVVLMEVMIIAVLVYLKADILYIGYMSVAVILCAILMCLARIIKQEVRVK</sequence>
<accession>A0A0M6WRI5</accession>
<evidence type="ECO:0000256" key="4">
    <source>
        <dbReference type="ARBA" id="ARBA00022692"/>
    </source>
</evidence>